<gene>
    <name evidence="1" type="ORF">CYJ73_07970</name>
</gene>
<protein>
    <submittedName>
        <fullName evidence="1">Cyclohexanecarboxylate-CoA ligase</fullName>
    </submittedName>
</protein>
<proteinExistence type="predicted"/>
<comment type="caution">
    <text evidence="1">The sequence shown here is derived from an EMBL/GenBank/DDBJ whole genome shotgun (WGS) entry which is preliminary data.</text>
</comment>
<dbReference type="EMBL" id="PKJC01000004">
    <property type="protein sequence ID" value="PKZ66257.1"/>
    <property type="molecule type" value="Genomic_DNA"/>
</dbReference>
<dbReference type="GO" id="GO:0016874">
    <property type="term" value="F:ligase activity"/>
    <property type="evidence" value="ECO:0007669"/>
    <property type="project" value="UniProtKB-KW"/>
</dbReference>
<dbReference type="Gene3D" id="3.40.50.980">
    <property type="match status" value="1"/>
</dbReference>
<feature type="non-terminal residue" evidence="1">
    <location>
        <position position="77"/>
    </location>
</feature>
<dbReference type="Proteomes" id="UP000234662">
    <property type="component" value="Unassembled WGS sequence"/>
</dbReference>
<accession>A0A2I1RAU0</accession>
<keyword evidence="1" id="KW-0436">Ligase</keyword>
<reference evidence="1 2" key="1">
    <citation type="submission" date="2017-12" db="EMBL/GenBank/DDBJ databases">
        <title>Phylogenetic diversity of female urinary microbiome.</title>
        <authorList>
            <person name="Thomas-White K."/>
            <person name="Wolfe A.J."/>
        </authorList>
    </citation>
    <scope>NUCLEOTIDE SEQUENCE [LARGE SCALE GENOMIC DNA]</scope>
    <source>
        <strain evidence="1 2">UMB0777</strain>
    </source>
</reference>
<sequence>MTSEHNLGRYTTTQVEQFYASGQWTDENFTELLRSRAEAYPDKVFVTDGVYALTYADLYDTSQRLALGFHRRGLTAG</sequence>
<dbReference type="SUPFAM" id="SSF56801">
    <property type="entry name" value="Acetyl-CoA synthetase-like"/>
    <property type="match status" value="1"/>
</dbReference>
<evidence type="ECO:0000313" key="2">
    <source>
        <dbReference type="Proteomes" id="UP000234662"/>
    </source>
</evidence>
<dbReference type="AlphaFoldDB" id="A0A2I1RAU0"/>
<name>A0A2I1RAU0_9ACTN</name>
<evidence type="ECO:0000313" key="1">
    <source>
        <dbReference type="EMBL" id="PKZ66257.1"/>
    </source>
</evidence>
<organism evidence="1 2">
    <name type="scientific">Gordonia terrae</name>
    <dbReference type="NCBI Taxonomy" id="2055"/>
    <lineage>
        <taxon>Bacteria</taxon>
        <taxon>Bacillati</taxon>
        <taxon>Actinomycetota</taxon>
        <taxon>Actinomycetes</taxon>
        <taxon>Mycobacteriales</taxon>
        <taxon>Gordoniaceae</taxon>
        <taxon>Gordonia</taxon>
    </lineage>
</organism>